<gene>
    <name evidence="3" type="ORF">BA011_07540</name>
</gene>
<keyword evidence="1" id="KW-1133">Transmembrane helix</keyword>
<keyword evidence="1" id="KW-0472">Membrane</keyword>
<organism evidence="3 4">
    <name type="scientific">Rhizobium leguminosarum</name>
    <dbReference type="NCBI Taxonomy" id="384"/>
    <lineage>
        <taxon>Bacteria</taxon>
        <taxon>Pseudomonadati</taxon>
        <taxon>Pseudomonadota</taxon>
        <taxon>Alphaproteobacteria</taxon>
        <taxon>Hyphomicrobiales</taxon>
        <taxon>Rhizobiaceae</taxon>
        <taxon>Rhizobium/Agrobacterium group</taxon>
        <taxon>Rhizobium</taxon>
    </lineage>
</organism>
<protein>
    <recommendedName>
        <fullName evidence="1">Inner membrane protein YccF</fullName>
    </recommendedName>
</protein>
<keyword evidence="1" id="KW-0997">Cell inner membrane</keyword>
<accession>A0A1B1C7B3</accession>
<feature type="domain" description="Inner membrane component" evidence="2">
    <location>
        <begin position="4"/>
        <end position="54"/>
    </location>
</feature>
<keyword evidence="1" id="KW-0812">Transmembrane</keyword>
<proteinExistence type="predicted"/>
<feature type="transmembrane region" description="Helical" evidence="1">
    <location>
        <begin position="6"/>
        <end position="37"/>
    </location>
</feature>
<dbReference type="OrthoDB" id="3238663at2"/>
<feature type="transmembrane region" description="Helical" evidence="1">
    <location>
        <begin position="91"/>
        <end position="115"/>
    </location>
</feature>
<dbReference type="PIRSF" id="PIRSF028777">
    <property type="entry name" value="UCP028777"/>
    <property type="match status" value="1"/>
</dbReference>
<keyword evidence="1" id="KW-1003">Cell membrane</keyword>
<reference evidence="3 4" key="1">
    <citation type="submission" date="2016-06" db="EMBL/GenBank/DDBJ databases">
        <title>Microsymbionts genomes from the relict species Vavilovia formosa.</title>
        <authorList>
            <person name="Chirak E."/>
            <person name="Kimeklis A."/>
            <person name="Andronov E."/>
        </authorList>
    </citation>
    <scope>NUCLEOTIDE SEQUENCE [LARGE SCALE GENOMIC DNA]</scope>
    <source>
        <strain evidence="3 4">Vaf10</strain>
    </source>
</reference>
<dbReference type="InterPro" id="IPR031308">
    <property type="entry name" value="UCP028777"/>
</dbReference>
<dbReference type="PANTHER" id="PTHR42903:SF1">
    <property type="entry name" value="INNER MEMBRANE PROTEIN YCCF"/>
    <property type="match status" value="1"/>
</dbReference>
<dbReference type="EMBL" id="CP016286">
    <property type="protein sequence ID" value="ANP85599.1"/>
    <property type="molecule type" value="Genomic_DNA"/>
</dbReference>
<feature type="transmembrane region" description="Helical" evidence="1">
    <location>
        <begin position="67"/>
        <end position="85"/>
    </location>
</feature>
<dbReference type="AlphaFoldDB" id="A0A1B1C7B3"/>
<dbReference type="InterPro" id="IPR005185">
    <property type="entry name" value="YccF"/>
</dbReference>
<dbReference type="GO" id="GO:0005886">
    <property type="term" value="C:plasma membrane"/>
    <property type="evidence" value="ECO:0007669"/>
    <property type="project" value="UniProtKB-SubCell"/>
</dbReference>
<evidence type="ECO:0000256" key="1">
    <source>
        <dbReference type="PIRNR" id="PIRNR028777"/>
    </source>
</evidence>
<dbReference type="Proteomes" id="UP000092691">
    <property type="component" value="Chromosome"/>
</dbReference>
<dbReference type="PANTHER" id="PTHR42903">
    <property type="entry name" value="INNER MEMBRANE PROTEIN YCCF"/>
    <property type="match status" value="1"/>
</dbReference>
<comment type="subcellular location">
    <subcellularLocation>
        <location evidence="1">Cell inner membrane</location>
        <topology evidence="1">Multi-pass membrane protein</topology>
    </subcellularLocation>
</comment>
<dbReference type="InterPro" id="IPR052937">
    <property type="entry name" value="Inner_membrane_protein"/>
</dbReference>
<name>A0A1B1C7B3_RHILE</name>
<evidence type="ECO:0000313" key="3">
    <source>
        <dbReference type="EMBL" id="ANP85599.1"/>
    </source>
</evidence>
<evidence type="ECO:0000313" key="4">
    <source>
        <dbReference type="Proteomes" id="UP000092691"/>
    </source>
</evidence>
<feature type="domain" description="Inner membrane component" evidence="2">
    <location>
        <begin position="81"/>
        <end position="130"/>
    </location>
</feature>
<dbReference type="Pfam" id="PF03733">
    <property type="entry name" value="YccF"/>
    <property type="match status" value="2"/>
</dbReference>
<evidence type="ECO:0000259" key="2">
    <source>
        <dbReference type="Pfam" id="PF03733"/>
    </source>
</evidence>
<sequence>MRFVGNIIWFVFGGAVLSLMWLLGAILFALTIVGLPLSRGAIEMAKLSAFPFGKEVVHVRELDGKGVTAVTALTGTIGFVVNVIWACTFGIGLFVGHLVAGVINCIFIITIPFGLQSFKLAGLSFWPVGRRVVSVEMARIAREHNAQEKFNKIRAKSGATSVVAAK</sequence>